<feature type="domain" description="PAS" evidence="3">
    <location>
        <begin position="7"/>
        <end position="73"/>
    </location>
</feature>
<dbReference type="InterPro" id="IPR036890">
    <property type="entry name" value="HATPase_C_sf"/>
</dbReference>
<feature type="domain" description="PPM-type phosphatase" evidence="4">
    <location>
        <begin position="454"/>
        <end position="671"/>
    </location>
</feature>
<dbReference type="SUPFAM" id="SSF55781">
    <property type="entry name" value="GAF domain-like"/>
    <property type="match status" value="1"/>
</dbReference>
<organism evidence="5 6">
    <name type="scientific">Streptomyces viridiviolaceus</name>
    <dbReference type="NCBI Taxonomy" id="68282"/>
    <lineage>
        <taxon>Bacteria</taxon>
        <taxon>Bacillati</taxon>
        <taxon>Actinomycetota</taxon>
        <taxon>Actinomycetes</taxon>
        <taxon>Kitasatosporales</taxon>
        <taxon>Streptomycetaceae</taxon>
        <taxon>Streptomyces</taxon>
    </lineage>
</organism>
<proteinExistence type="predicted"/>
<dbReference type="SUPFAM" id="SSF55874">
    <property type="entry name" value="ATPase domain of HSP90 chaperone/DNA topoisomerase II/histidine kinase"/>
    <property type="match status" value="1"/>
</dbReference>
<protein>
    <submittedName>
        <fullName evidence="5">SpoIIE family protein phosphatase</fullName>
    </submittedName>
</protein>
<dbReference type="InterPro" id="IPR003594">
    <property type="entry name" value="HATPase_dom"/>
</dbReference>
<dbReference type="NCBIfam" id="TIGR00229">
    <property type="entry name" value="sensory_box"/>
    <property type="match status" value="1"/>
</dbReference>
<dbReference type="InterPro" id="IPR001932">
    <property type="entry name" value="PPM-type_phosphatase-like_dom"/>
</dbReference>
<dbReference type="Gene3D" id="3.30.450.20">
    <property type="entry name" value="PAS domain"/>
    <property type="match status" value="2"/>
</dbReference>
<dbReference type="PANTHER" id="PTHR43156:SF2">
    <property type="entry name" value="STAGE II SPORULATION PROTEIN E"/>
    <property type="match status" value="1"/>
</dbReference>
<dbReference type="InterPro" id="IPR029016">
    <property type="entry name" value="GAF-like_dom_sf"/>
</dbReference>
<dbReference type="Pfam" id="PF01590">
    <property type="entry name" value="GAF"/>
    <property type="match status" value="1"/>
</dbReference>
<dbReference type="PANTHER" id="PTHR43156">
    <property type="entry name" value="STAGE II SPORULATION PROTEIN E-RELATED"/>
    <property type="match status" value="1"/>
</dbReference>
<gene>
    <name evidence="5" type="ORF">ACFQMH_31255</name>
</gene>
<keyword evidence="6" id="KW-1185">Reference proteome</keyword>
<dbReference type="Pfam" id="PF07228">
    <property type="entry name" value="SpoIIE"/>
    <property type="match status" value="1"/>
</dbReference>
<dbReference type="Gene3D" id="3.30.450.40">
    <property type="match status" value="1"/>
</dbReference>
<keyword evidence="1" id="KW-0378">Hydrolase</keyword>
<evidence type="ECO:0000259" key="2">
    <source>
        <dbReference type="SMART" id="SM00065"/>
    </source>
</evidence>
<dbReference type="InterPro" id="IPR036457">
    <property type="entry name" value="PPM-type-like_dom_sf"/>
</dbReference>
<evidence type="ECO:0000259" key="4">
    <source>
        <dbReference type="SMART" id="SM00331"/>
    </source>
</evidence>
<dbReference type="Proteomes" id="UP001596409">
    <property type="component" value="Unassembled WGS sequence"/>
</dbReference>
<dbReference type="InterPro" id="IPR035965">
    <property type="entry name" value="PAS-like_dom_sf"/>
</dbReference>
<dbReference type="InterPro" id="IPR003018">
    <property type="entry name" value="GAF"/>
</dbReference>
<evidence type="ECO:0000313" key="6">
    <source>
        <dbReference type="Proteomes" id="UP001596409"/>
    </source>
</evidence>
<dbReference type="RefSeq" id="WP_189878890.1">
    <property type="nucleotide sequence ID" value="NZ_BMWA01000030.1"/>
</dbReference>
<feature type="domain" description="PAS" evidence="3">
    <location>
        <begin position="124"/>
        <end position="191"/>
    </location>
</feature>
<dbReference type="EMBL" id="JBHSYM010000073">
    <property type="protein sequence ID" value="MFC7016097.1"/>
    <property type="molecule type" value="Genomic_DNA"/>
</dbReference>
<dbReference type="SUPFAM" id="SSF81606">
    <property type="entry name" value="PP2C-like"/>
    <property type="match status" value="1"/>
</dbReference>
<dbReference type="Pfam" id="PF08448">
    <property type="entry name" value="PAS_4"/>
    <property type="match status" value="1"/>
</dbReference>
<dbReference type="CDD" id="cd16936">
    <property type="entry name" value="HATPase_RsbW-like"/>
    <property type="match status" value="1"/>
</dbReference>
<dbReference type="SUPFAM" id="SSF55785">
    <property type="entry name" value="PYP-like sensor domain (PAS domain)"/>
    <property type="match status" value="2"/>
</dbReference>
<dbReference type="InterPro" id="IPR052016">
    <property type="entry name" value="Bact_Sigma-Reg"/>
</dbReference>
<dbReference type="SMART" id="SM00331">
    <property type="entry name" value="PP2C_SIG"/>
    <property type="match status" value="1"/>
</dbReference>
<evidence type="ECO:0000313" key="5">
    <source>
        <dbReference type="EMBL" id="MFC7016097.1"/>
    </source>
</evidence>
<dbReference type="InterPro" id="IPR013656">
    <property type="entry name" value="PAS_4"/>
</dbReference>
<sequence>MDSDEAPPLRQAPSTDGGRAIAIVDEQGTVTGWSRDAERLLACGAEEILGHRADELFLWTAGSPFWTLPLGQDDWQGELSARCGDGRPLRLQGMGRRFSDRDGRSQWVLLMSVPGQLLPQEIGAALLDWLLTRSPIAVTVFDTDLRQVQQNSAMTQLTGASQADRQGKRLSQALPGLHAEAWERRMRQVIATGEPAFDEELHGRVPADPHREHVFSASASTLQDSYGQVLGLCATVTDVTNRHKARERLIILNEASTRIGTTLDVMHTAQELADVAVPRIADLASVDLLETLLNGDEPGPFTGSVALRRVANQSAFDLAPELIHRPGDVDIYPADSPPVRCMATGRSALLRLADTEVRSWLTEDPERAARLQKYALQSIMGVPVRARGMTLGIAIFYRRSADPFTDEDRLLAEELVARAAVCLDNARRFTRERTTALALQHSVLPQRGHAQAAVRTASRYLPAGGQSGLGGDWFDVIPLSGARVGLVVGDVVGHGITAAATMGRLRTAVRTLSDVDLPPDELLTHLDDLVAHLSEEREDPDNDAAELGATCLYAIYDPVSRRCSMACAGHPPPAVVTPDGAVELLELAPGPPLGLGYLPFEPSVITLPEGSLLVLYTDGLVDSRTGDDGYERLQRALTKPVPSPEALCDSVLEDLLPDQVLDDVALLIACTRALDVDQVASLDIPAEEAAVAKARAWVTRQLASWELEAADFVTELVVSELVTNAIKYGHAPIQLRLIRDRTLICEVSDASNTAPHMRRARLFDEGGRGLQMVAQLTQRWGTRQTREGKTIWCEQLNPEGEPV</sequence>
<name>A0ABW2E9S7_9ACTN</name>
<feature type="domain" description="GAF" evidence="2">
    <location>
        <begin position="254"/>
        <end position="433"/>
    </location>
</feature>
<dbReference type="Gene3D" id="3.30.565.10">
    <property type="entry name" value="Histidine kinase-like ATPase, C-terminal domain"/>
    <property type="match status" value="1"/>
</dbReference>
<dbReference type="CDD" id="cd00130">
    <property type="entry name" value="PAS"/>
    <property type="match status" value="2"/>
</dbReference>
<dbReference type="SMART" id="SM00091">
    <property type="entry name" value="PAS"/>
    <property type="match status" value="2"/>
</dbReference>
<accession>A0ABW2E9S7</accession>
<dbReference type="SMART" id="SM00065">
    <property type="entry name" value="GAF"/>
    <property type="match status" value="1"/>
</dbReference>
<evidence type="ECO:0000259" key="3">
    <source>
        <dbReference type="SMART" id="SM00091"/>
    </source>
</evidence>
<evidence type="ECO:0000256" key="1">
    <source>
        <dbReference type="ARBA" id="ARBA00022801"/>
    </source>
</evidence>
<dbReference type="Pfam" id="PF13581">
    <property type="entry name" value="HATPase_c_2"/>
    <property type="match status" value="1"/>
</dbReference>
<comment type="caution">
    <text evidence="5">The sequence shown here is derived from an EMBL/GenBank/DDBJ whole genome shotgun (WGS) entry which is preliminary data.</text>
</comment>
<reference evidence="6" key="1">
    <citation type="journal article" date="2019" name="Int. J. Syst. Evol. Microbiol.">
        <title>The Global Catalogue of Microorganisms (GCM) 10K type strain sequencing project: providing services to taxonomists for standard genome sequencing and annotation.</title>
        <authorList>
            <consortium name="The Broad Institute Genomics Platform"/>
            <consortium name="The Broad Institute Genome Sequencing Center for Infectious Disease"/>
            <person name="Wu L."/>
            <person name="Ma J."/>
        </authorList>
    </citation>
    <scope>NUCLEOTIDE SEQUENCE [LARGE SCALE GENOMIC DNA]</scope>
    <source>
        <strain evidence="6">JCM 4855</strain>
    </source>
</reference>
<dbReference type="Gene3D" id="3.60.40.10">
    <property type="entry name" value="PPM-type phosphatase domain"/>
    <property type="match status" value="1"/>
</dbReference>
<dbReference type="InterPro" id="IPR000014">
    <property type="entry name" value="PAS"/>
</dbReference>